<evidence type="ECO:0000256" key="6">
    <source>
        <dbReference type="PIRNR" id="PIRNR000535"/>
    </source>
</evidence>
<evidence type="ECO:0000313" key="9">
    <source>
        <dbReference type="Proteomes" id="UP000019593"/>
    </source>
</evidence>
<evidence type="ECO:0000259" key="7">
    <source>
        <dbReference type="Pfam" id="PF00294"/>
    </source>
</evidence>
<dbReference type="RefSeq" id="WP_025312964.1">
    <property type="nucleotide sequence ID" value="NZ_CP004372.1"/>
</dbReference>
<dbReference type="CDD" id="cd01164">
    <property type="entry name" value="FruK_PfkB_like"/>
    <property type="match status" value="1"/>
</dbReference>
<dbReference type="KEGG" id="red:roselon_03007"/>
<dbReference type="AlphaFoldDB" id="W8S8I2"/>
<keyword evidence="9" id="KW-1185">Reference proteome</keyword>
<dbReference type="eggNOG" id="COG1105">
    <property type="taxonomic scope" value="Bacteria"/>
</dbReference>
<keyword evidence="3" id="KW-0547">Nucleotide-binding</keyword>
<dbReference type="PIRSF" id="PIRSF000535">
    <property type="entry name" value="1PFK/6PFK/LacC"/>
    <property type="match status" value="1"/>
</dbReference>
<evidence type="ECO:0000256" key="1">
    <source>
        <dbReference type="ARBA" id="ARBA00010688"/>
    </source>
</evidence>
<dbReference type="InterPro" id="IPR029056">
    <property type="entry name" value="Ribokinase-like"/>
</dbReference>
<dbReference type="InterPro" id="IPR002173">
    <property type="entry name" value="Carboh/pur_kinase_PfkB_CS"/>
</dbReference>
<dbReference type="GO" id="GO:0003872">
    <property type="term" value="F:6-phosphofructokinase activity"/>
    <property type="evidence" value="ECO:0007669"/>
    <property type="project" value="TreeGrafter"/>
</dbReference>
<dbReference type="EMBL" id="CP004372">
    <property type="protein sequence ID" value="AHM05286.1"/>
    <property type="molecule type" value="Genomic_DNA"/>
</dbReference>
<dbReference type="SUPFAM" id="SSF53613">
    <property type="entry name" value="Ribokinase-like"/>
    <property type="match status" value="1"/>
</dbReference>
<keyword evidence="2 6" id="KW-0808">Transferase</keyword>
<dbReference type="PANTHER" id="PTHR46566:SF2">
    <property type="entry name" value="ATP-DEPENDENT 6-PHOSPHOFRUCTOKINASE ISOZYME 2"/>
    <property type="match status" value="1"/>
</dbReference>
<dbReference type="PATRIC" id="fig|1294273.3.peg.2969"/>
<reference evidence="8 9" key="1">
    <citation type="submission" date="2013-03" db="EMBL/GenBank/DDBJ databases">
        <authorList>
            <person name="Fiebig A."/>
            <person name="Goeker M."/>
            <person name="Klenk H.-P.P."/>
        </authorList>
    </citation>
    <scope>NUCLEOTIDE SEQUENCE [LARGE SCALE GENOMIC DNA]</scope>
    <source>
        <strain evidence="9">DSM 19469</strain>
    </source>
</reference>
<dbReference type="GO" id="GO:0005524">
    <property type="term" value="F:ATP binding"/>
    <property type="evidence" value="ECO:0007669"/>
    <property type="project" value="UniProtKB-KW"/>
</dbReference>
<dbReference type="GO" id="GO:0005829">
    <property type="term" value="C:cytosol"/>
    <property type="evidence" value="ECO:0007669"/>
    <property type="project" value="TreeGrafter"/>
</dbReference>
<organism evidence="8 9">
    <name type="scientific">Roseicyclus elongatus DSM 19469</name>
    <dbReference type="NCBI Taxonomy" id="1294273"/>
    <lineage>
        <taxon>Bacteria</taxon>
        <taxon>Pseudomonadati</taxon>
        <taxon>Pseudomonadota</taxon>
        <taxon>Alphaproteobacteria</taxon>
        <taxon>Rhodobacterales</taxon>
        <taxon>Roseobacteraceae</taxon>
        <taxon>Roseicyclus</taxon>
    </lineage>
</organism>
<evidence type="ECO:0000256" key="4">
    <source>
        <dbReference type="ARBA" id="ARBA00022777"/>
    </source>
</evidence>
<keyword evidence="5" id="KW-0067">ATP-binding</keyword>
<keyword evidence="4 8" id="KW-0418">Kinase</keyword>
<feature type="domain" description="Carbohydrate kinase PfkB" evidence="7">
    <location>
        <begin position="13"/>
        <end position="295"/>
    </location>
</feature>
<evidence type="ECO:0000313" key="8">
    <source>
        <dbReference type="EMBL" id="AHM05286.1"/>
    </source>
</evidence>
<evidence type="ECO:0000256" key="3">
    <source>
        <dbReference type="ARBA" id="ARBA00022741"/>
    </source>
</evidence>
<dbReference type="PANTHER" id="PTHR46566">
    <property type="entry name" value="1-PHOSPHOFRUCTOKINASE-RELATED"/>
    <property type="match status" value="1"/>
</dbReference>
<evidence type="ECO:0000256" key="2">
    <source>
        <dbReference type="ARBA" id="ARBA00022679"/>
    </source>
</evidence>
<proteinExistence type="inferred from homology"/>
<dbReference type="STRING" id="1294273.roselon_03007"/>
<sequence>MGILTVTLNPALDLETETPRLVPGQKLRCAAPRRDPGGGGINVSRAIAILGGRADAAIAVAGPIGAGLVQQLEGQGIRVHHLPAPGETRQNLSVIETETGQQFRFIFPGPDWGPEDVTRLLVALPGLALAGDFVVLSGSLPPGVDAQVLVDLARVLTDRGVRVIADTSGPALAALAGAGLNLAMLRMDSAEAEDLLSRELSHHSDSARTAEGLVRAGAAEIVILARGAEGSVLVSSEGRWFAPAADVPVASVTGAGDSFVAGAVLALSRGQPLPEVLQCGVAAASSAVTTAATELCDRATYERLLPLCAARPV</sequence>
<gene>
    <name evidence="8" type="ORF">roselon_03007</name>
</gene>
<comment type="similarity">
    <text evidence="1 6">Belongs to the carbohydrate kinase PfkB family.</text>
</comment>
<accession>W8S8I2</accession>
<dbReference type="InterPro" id="IPR011611">
    <property type="entry name" value="PfkB_dom"/>
</dbReference>
<dbReference type="Proteomes" id="UP000019593">
    <property type="component" value="Chromosome"/>
</dbReference>
<dbReference type="PROSITE" id="PS00584">
    <property type="entry name" value="PFKB_KINASES_2"/>
    <property type="match status" value="1"/>
</dbReference>
<dbReference type="NCBIfam" id="TIGR03168">
    <property type="entry name" value="1-PFK"/>
    <property type="match status" value="1"/>
</dbReference>
<dbReference type="OrthoDB" id="9801219at2"/>
<dbReference type="HOGENOM" id="CLU_050013_0_2_5"/>
<dbReference type="Pfam" id="PF00294">
    <property type="entry name" value="PfkB"/>
    <property type="match status" value="1"/>
</dbReference>
<protein>
    <recommendedName>
        <fullName evidence="6">Phosphofructokinase</fullName>
    </recommendedName>
</protein>
<name>W8S8I2_9RHOB</name>
<evidence type="ECO:0000256" key="5">
    <source>
        <dbReference type="ARBA" id="ARBA00022840"/>
    </source>
</evidence>
<dbReference type="InterPro" id="IPR017583">
    <property type="entry name" value="Tagatose/fructose_Pkinase"/>
</dbReference>
<dbReference type="Gene3D" id="3.40.1190.20">
    <property type="match status" value="1"/>
</dbReference>